<dbReference type="AlphaFoldDB" id="A0A2P6RKK1"/>
<proteinExistence type="predicted"/>
<keyword evidence="2" id="KW-1185">Reference proteome</keyword>
<gene>
    <name evidence="1" type="ORF">RchiOBHm_Chr2g0094441</name>
</gene>
<dbReference type="Gramene" id="PRQ46945">
    <property type="protein sequence ID" value="PRQ46945"/>
    <property type="gene ID" value="RchiOBHm_Chr2g0094441"/>
</dbReference>
<evidence type="ECO:0000313" key="2">
    <source>
        <dbReference type="Proteomes" id="UP000238479"/>
    </source>
</evidence>
<evidence type="ECO:0000313" key="1">
    <source>
        <dbReference type="EMBL" id="PRQ46945.1"/>
    </source>
</evidence>
<protein>
    <submittedName>
        <fullName evidence="1">Uncharacterized protein</fullName>
    </submittedName>
</protein>
<dbReference type="EMBL" id="PDCK01000040">
    <property type="protein sequence ID" value="PRQ46945.1"/>
    <property type="molecule type" value="Genomic_DNA"/>
</dbReference>
<comment type="caution">
    <text evidence="1">The sequence shown here is derived from an EMBL/GenBank/DDBJ whole genome shotgun (WGS) entry which is preliminary data.</text>
</comment>
<dbReference type="Proteomes" id="UP000238479">
    <property type="component" value="Chromosome 2"/>
</dbReference>
<accession>A0A2P6RKK1</accession>
<name>A0A2P6RKK1_ROSCH</name>
<sequence length="49" mass="5588">MMRLVIENCQIWAIDPYQGVDAQQSISTLSSDRTEAFLKQSNLKMSRPS</sequence>
<reference evidence="1 2" key="1">
    <citation type="journal article" date="2018" name="Nat. Genet.">
        <title>The Rosa genome provides new insights in the design of modern roses.</title>
        <authorList>
            <person name="Bendahmane M."/>
        </authorList>
    </citation>
    <scope>NUCLEOTIDE SEQUENCE [LARGE SCALE GENOMIC DNA]</scope>
    <source>
        <strain evidence="2">cv. Old Blush</strain>
    </source>
</reference>
<organism evidence="1 2">
    <name type="scientific">Rosa chinensis</name>
    <name type="common">China rose</name>
    <dbReference type="NCBI Taxonomy" id="74649"/>
    <lineage>
        <taxon>Eukaryota</taxon>
        <taxon>Viridiplantae</taxon>
        <taxon>Streptophyta</taxon>
        <taxon>Embryophyta</taxon>
        <taxon>Tracheophyta</taxon>
        <taxon>Spermatophyta</taxon>
        <taxon>Magnoliopsida</taxon>
        <taxon>eudicotyledons</taxon>
        <taxon>Gunneridae</taxon>
        <taxon>Pentapetalae</taxon>
        <taxon>rosids</taxon>
        <taxon>fabids</taxon>
        <taxon>Rosales</taxon>
        <taxon>Rosaceae</taxon>
        <taxon>Rosoideae</taxon>
        <taxon>Rosoideae incertae sedis</taxon>
        <taxon>Rosa</taxon>
    </lineage>
</organism>